<name>A0ACA9P395_9GLOM</name>
<accession>A0ACA9P395</accession>
<dbReference type="Proteomes" id="UP000789860">
    <property type="component" value="Unassembled WGS sequence"/>
</dbReference>
<comment type="caution">
    <text evidence="1">The sequence shown here is derived from an EMBL/GenBank/DDBJ whole genome shotgun (WGS) entry which is preliminary data.</text>
</comment>
<proteinExistence type="predicted"/>
<dbReference type="EMBL" id="CAJVPM010032318">
    <property type="protein sequence ID" value="CAG8682267.1"/>
    <property type="molecule type" value="Genomic_DNA"/>
</dbReference>
<gene>
    <name evidence="1" type="ORF">SCALOS_LOCUS9782</name>
</gene>
<evidence type="ECO:0000313" key="1">
    <source>
        <dbReference type="EMBL" id="CAG8682267.1"/>
    </source>
</evidence>
<organism evidence="1 2">
    <name type="scientific">Scutellospora calospora</name>
    <dbReference type="NCBI Taxonomy" id="85575"/>
    <lineage>
        <taxon>Eukaryota</taxon>
        <taxon>Fungi</taxon>
        <taxon>Fungi incertae sedis</taxon>
        <taxon>Mucoromycota</taxon>
        <taxon>Glomeromycotina</taxon>
        <taxon>Glomeromycetes</taxon>
        <taxon>Diversisporales</taxon>
        <taxon>Gigasporaceae</taxon>
        <taxon>Scutellospora</taxon>
    </lineage>
</organism>
<reference evidence="1" key="1">
    <citation type="submission" date="2021-06" db="EMBL/GenBank/DDBJ databases">
        <authorList>
            <person name="Kallberg Y."/>
            <person name="Tangrot J."/>
            <person name="Rosling A."/>
        </authorList>
    </citation>
    <scope>NUCLEOTIDE SEQUENCE</scope>
    <source>
        <strain evidence="1">AU212A</strain>
    </source>
</reference>
<feature type="non-terminal residue" evidence="1">
    <location>
        <position position="1"/>
    </location>
</feature>
<sequence length="119" mass="12591">RKGSMALATFGTSLAVFLFSAVSSHTAEVISSAMFNFLATLNYSVIYAYTPEVFEVRLRGTACGISSALGRIAGIIAPLVTGLLLSINISIAFYLSSFLFALSGICMVLLPIETKGRQA</sequence>
<protein>
    <submittedName>
        <fullName evidence="1">9136_t:CDS:1</fullName>
    </submittedName>
</protein>
<keyword evidence="2" id="KW-1185">Reference proteome</keyword>
<evidence type="ECO:0000313" key="2">
    <source>
        <dbReference type="Proteomes" id="UP000789860"/>
    </source>
</evidence>